<organism evidence="2 3">
    <name type="scientific">Pleionea mediterranea</name>
    <dbReference type="NCBI Taxonomy" id="523701"/>
    <lineage>
        <taxon>Bacteria</taxon>
        <taxon>Pseudomonadati</taxon>
        <taxon>Pseudomonadota</taxon>
        <taxon>Gammaproteobacteria</taxon>
        <taxon>Oceanospirillales</taxon>
        <taxon>Pleioneaceae</taxon>
        <taxon>Pleionea</taxon>
    </lineage>
</organism>
<feature type="domain" description="T6SS Phospholipase effector Tle1-like catalytic" evidence="1">
    <location>
        <begin position="437"/>
        <end position="531"/>
    </location>
</feature>
<dbReference type="EMBL" id="QGGU01000010">
    <property type="protein sequence ID" value="PWK47869.1"/>
    <property type="molecule type" value="Genomic_DNA"/>
</dbReference>
<dbReference type="InterPro" id="IPR018712">
    <property type="entry name" value="Tle1-like_cat"/>
</dbReference>
<evidence type="ECO:0000313" key="3">
    <source>
        <dbReference type="Proteomes" id="UP000245790"/>
    </source>
</evidence>
<protein>
    <submittedName>
        <fullName evidence="2">Putative alpha/beta hydrolase family protein DUF2235</fullName>
    </submittedName>
</protein>
<sequence>MELITNNDDKFFQHLQSRSEQSEQLSQKAIIQSKPLSGYRKAQLPDVIRQSLTRQTWCDIPRDKRELFRYDQQCQFWYYNKGRWEQVGFRQYDSDNKALGFAPFKAVSENNKTVSSGHVVSDATQQAANQFFRAINEFTHPQAIPTVTLLSPDNGQIITLEKSNKTQMRFAEHTVQLGEDAAAIAFKYSGKKEPRQVYGFNSHVSQTTGLTAGTLVRVPNGWNVLIEGSVSNHDSVELKWRGSGSGAKRIDVPALAQDQRHYWDAALSLEPGKYQLTATAGSAVSQIEFTVEAVKELQFGVFFDGTGNNRQVDMQCADDDYEPTNIAKLFELYPQQDALGLGKAYIKGIGTYDDDLACESGEKADYSNLEQAFGLKVNSRIEEAVQYVSTFLDRFAGGYNRIDLVLDIFGFSRGAATARALVNRLHRLKKMPNNAYWSNKQVIIKIRFCGLFDTVGSIGLPGDEDNMSFNLNLGWTSAKAVYHLTAFHEVREYFPLSSIRTNINKLPAPHFEEEVLPGAHSDIGGGYGGEHIERTIYLEKQRITWIGNSDSARSQALDSMNNRLQFWKNEKAAFGGRIELESGIETRARNNTKVMMVYIVWKRHVKKELAYIALEKMYKKAKEKHVPFKSISELGSQNLEYEIPENLRQLHQEVEDGCEKSIELLYRDYIHHSHSPITPDGAWVNANQAETNPVETAENQQREIFYNQPFEANK</sequence>
<dbReference type="PANTHER" id="PTHR33840">
    <property type="match status" value="1"/>
</dbReference>
<feature type="domain" description="T6SS Phospholipase effector Tle1-like catalytic" evidence="1">
    <location>
        <begin position="301"/>
        <end position="427"/>
    </location>
</feature>
<comment type="caution">
    <text evidence="2">The sequence shown here is derived from an EMBL/GenBank/DDBJ whole genome shotgun (WGS) entry which is preliminary data.</text>
</comment>
<gene>
    <name evidence="2" type="ORF">C8D97_11084</name>
</gene>
<accession>A0A316FHG4</accession>
<proteinExistence type="predicted"/>
<dbReference type="Pfam" id="PF09994">
    <property type="entry name" value="T6SS_Tle1-like_cat"/>
    <property type="match status" value="2"/>
</dbReference>
<name>A0A316FHG4_9GAMM</name>
<keyword evidence="2" id="KW-0378">Hydrolase</keyword>
<evidence type="ECO:0000313" key="2">
    <source>
        <dbReference type="EMBL" id="PWK47869.1"/>
    </source>
</evidence>
<dbReference type="Proteomes" id="UP000245790">
    <property type="component" value="Unassembled WGS sequence"/>
</dbReference>
<dbReference type="AlphaFoldDB" id="A0A316FHG4"/>
<evidence type="ECO:0000259" key="1">
    <source>
        <dbReference type="Pfam" id="PF09994"/>
    </source>
</evidence>
<dbReference type="PANTHER" id="PTHR33840:SF1">
    <property type="entry name" value="TLE1 PHOSPHOLIPASE DOMAIN-CONTAINING PROTEIN"/>
    <property type="match status" value="1"/>
</dbReference>
<reference evidence="2 3" key="1">
    <citation type="submission" date="2018-05" db="EMBL/GenBank/DDBJ databases">
        <title>Genomic Encyclopedia of Type Strains, Phase IV (KMG-IV): sequencing the most valuable type-strain genomes for metagenomic binning, comparative biology and taxonomic classification.</title>
        <authorList>
            <person name="Goeker M."/>
        </authorList>
    </citation>
    <scope>NUCLEOTIDE SEQUENCE [LARGE SCALE GENOMIC DNA]</scope>
    <source>
        <strain evidence="2 3">DSM 25350</strain>
    </source>
</reference>
<dbReference type="RefSeq" id="WP_170115259.1">
    <property type="nucleotide sequence ID" value="NZ_QGGU01000010.1"/>
</dbReference>
<dbReference type="GO" id="GO:0016787">
    <property type="term" value="F:hydrolase activity"/>
    <property type="evidence" value="ECO:0007669"/>
    <property type="project" value="UniProtKB-KW"/>
</dbReference>
<keyword evidence="3" id="KW-1185">Reference proteome</keyword>